<dbReference type="InterPro" id="IPR036047">
    <property type="entry name" value="F-box-like_dom_sf"/>
</dbReference>
<dbReference type="PROSITE" id="PS50181">
    <property type="entry name" value="FBOX"/>
    <property type="match status" value="1"/>
</dbReference>
<keyword evidence="2" id="KW-1185">Reference proteome</keyword>
<dbReference type="SUPFAM" id="SSF81383">
    <property type="entry name" value="F-box domain"/>
    <property type="match status" value="1"/>
</dbReference>
<protein>
    <submittedName>
        <fullName evidence="3">F-box domain-containing protein</fullName>
    </submittedName>
</protein>
<dbReference type="AlphaFoldDB" id="A0AAF3EAC9"/>
<evidence type="ECO:0000313" key="3">
    <source>
        <dbReference type="WBParaSite" id="MBELARI_LOCUS10882"/>
    </source>
</evidence>
<dbReference type="Pfam" id="PF12937">
    <property type="entry name" value="F-box-like"/>
    <property type="match status" value="1"/>
</dbReference>
<proteinExistence type="predicted"/>
<evidence type="ECO:0000313" key="2">
    <source>
        <dbReference type="Proteomes" id="UP000887575"/>
    </source>
</evidence>
<evidence type="ECO:0000259" key="1">
    <source>
        <dbReference type="PROSITE" id="PS50181"/>
    </source>
</evidence>
<feature type="domain" description="F-box" evidence="1">
    <location>
        <begin position="10"/>
        <end position="54"/>
    </location>
</feature>
<dbReference type="InterPro" id="IPR001810">
    <property type="entry name" value="F-box_dom"/>
</dbReference>
<dbReference type="SMART" id="SM00256">
    <property type="entry name" value="FBOX"/>
    <property type="match status" value="1"/>
</dbReference>
<organism evidence="2 3">
    <name type="scientific">Mesorhabditis belari</name>
    <dbReference type="NCBI Taxonomy" id="2138241"/>
    <lineage>
        <taxon>Eukaryota</taxon>
        <taxon>Metazoa</taxon>
        <taxon>Ecdysozoa</taxon>
        <taxon>Nematoda</taxon>
        <taxon>Chromadorea</taxon>
        <taxon>Rhabditida</taxon>
        <taxon>Rhabditina</taxon>
        <taxon>Rhabditomorpha</taxon>
        <taxon>Rhabditoidea</taxon>
        <taxon>Rhabditidae</taxon>
        <taxon>Mesorhabditinae</taxon>
        <taxon>Mesorhabditis</taxon>
    </lineage>
</organism>
<dbReference type="CDD" id="cd09917">
    <property type="entry name" value="F-box_SF"/>
    <property type="match status" value="1"/>
</dbReference>
<name>A0AAF3EAC9_9BILA</name>
<sequence>MVMMDESFDSTTFDTLPNELVVSVFSQLSSRDLLSVIRANRRFRRIASVHARNLNLVPVHCHASVLDVDEPRGSEPFISYIFTAFDKATNEYSRSVRDCFIGNDLHYKAILVQSQRFGGLSFTAMRRNGKELELGSQEKYDEVTALGIFSRMCVVAVRFDVQKQGKRMMHRIQDDIFVNVLNFCEKFCGQVRIKSLHLTSRNPRFHWEWSPASVHRFKNLNSLESLTTEGFAGLGMFNDATLIPIVNLSYLHLRITHGHREEFANRTTWLPIDGSLLLRLASLAPHQLEVDLYSIGFCVITAISAKDMCTFMRAWRSLVQPWKIRSINFNSTTTISEFRTVAHQMGLFLKDALIDVPYCKFRTHHPSDPNHVLDLICFASTGTMNQWSFKSGYPEFRGCRQRSMRQKIAPVPH</sequence>
<dbReference type="Proteomes" id="UP000887575">
    <property type="component" value="Unassembled WGS sequence"/>
</dbReference>
<reference evidence="3" key="1">
    <citation type="submission" date="2024-02" db="UniProtKB">
        <authorList>
            <consortium name="WormBaseParasite"/>
        </authorList>
    </citation>
    <scope>IDENTIFICATION</scope>
</reference>
<accession>A0AAF3EAC9</accession>
<dbReference type="Gene3D" id="1.20.1280.50">
    <property type="match status" value="1"/>
</dbReference>
<dbReference type="WBParaSite" id="MBELARI_LOCUS10882">
    <property type="protein sequence ID" value="MBELARI_LOCUS10882"/>
    <property type="gene ID" value="MBELARI_LOCUS10882"/>
</dbReference>